<feature type="non-terminal residue" evidence="2">
    <location>
        <position position="169"/>
    </location>
</feature>
<evidence type="ECO:0000259" key="1">
    <source>
        <dbReference type="Pfam" id="PF00867"/>
    </source>
</evidence>
<dbReference type="PANTHER" id="PTHR11081">
    <property type="entry name" value="FLAP ENDONUCLEASE FAMILY MEMBER"/>
    <property type="match status" value="1"/>
</dbReference>
<dbReference type="InterPro" id="IPR006086">
    <property type="entry name" value="XPG-I_dom"/>
</dbReference>
<dbReference type="AlphaFoldDB" id="A0A9P5P9Q1"/>
<gene>
    <name evidence="2" type="ORF">BDP27DRAFT_1239364</name>
</gene>
<sequence length="169" mass="18373">MLINSSVLLDGYSAATIKHGRAQHHSTVDTALTQLFTFLSQLSCAPVQCTFVYDGDDRPAVKRGINVICRQPLLYKKSKDLVNAFGFDVRNAAGDAEAELAVMNQLGIIDAILTRDSDVFPLGAVCVMKVVSYVCLSSWIFGILTTAHNSKLIVDIYYADVIENALGLT</sequence>
<dbReference type="Gene3D" id="3.40.50.1010">
    <property type="entry name" value="5'-nuclease"/>
    <property type="match status" value="1"/>
</dbReference>
<reference evidence="2" key="1">
    <citation type="submission" date="2020-11" db="EMBL/GenBank/DDBJ databases">
        <authorList>
            <consortium name="DOE Joint Genome Institute"/>
            <person name="Ahrendt S."/>
            <person name="Riley R."/>
            <person name="Andreopoulos W."/>
            <person name="Labutti K."/>
            <person name="Pangilinan J."/>
            <person name="Ruiz-Duenas F.J."/>
            <person name="Barrasa J.M."/>
            <person name="Sanchez-Garcia M."/>
            <person name="Camarero S."/>
            <person name="Miyauchi S."/>
            <person name="Serrano A."/>
            <person name="Linde D."/>
            <person name="Babiker R."/>
            <person name="Drula E."/>
            <person name="Ayuso-Fernandez I."/>
            <person name="Pacheco R."/>
            <person name="Padilla G."/>
            <person name="Ferreira P."/>
            <person name="Barriuso J."/>
            <person name="Kellner H."/>
            <person name="Castanera R."/>
            <person name="Alfaro M."/>
            <person name="Ramirez L."/>
            <person name="Pisabarro A.G."/>
            <person name="Kuo A."/>
            <person name="Tritt A."/>
            <person name="Lipzen A."/>
            <person name="He G."/>
            <person name="Yan M."/>
            <person name="Ng V."/>
            <person name="Cullen D."/>
            <person name="Martin F."/>
            <person name="Rosso M.-N."/>
            <person name="Henrissat B."/>
            <person name="Hibbett D."/>
            <person name="Martinez A.T."/>
            <person name="Grigoriev I.V."/>
        </authorList>
    </citation>
    <scope>NUCLEOTIDE SEQUENCE</scope>
    <source>
        <strain evidence="2">AH 40177</strain>
    </source>
</reference>
<keyword evidence="3" id="KW-1185">Reference proteome</keyword>
<protein>
    <submittedName>
        <fullName evidence="2">PIN domain-like protein</fullName>
    </submittedName>
</protein>
<dbReference type="GO" id="GO:0006974">
    <property type="term" value="P:DNA damage response"/>
    <property type="evidence" value="ECO:0007669"/>
    <property type="project" value="UniProtKB-ARBA"/>
</dbReference>
<dbReference type="SUPFAM" id="SSF88723">
    <property type="entry name" value="PIN domain-like"/>
    <property type="match status" value="1"/>
</dbReference>
<feature type="domain" description="XPG-I" evidence="1">
    <location>
        <begin position="86"/>
        <end position="132"/>
    </location>
</feature>
<comment type="caution">
    <text evidence="2">The sequence shown here is derived from an EMBL/GenBank/DDBJ whole genome shotgun (WGS) entry which is preliminary data.</text>
</comment>
<evidence type="ECO:0000313" key="2">
    <source>
        <dbReference type="EMBL" id="KAF9059152.1"/>
    </source>
</evidence>
<dbReference type="InterPro" id="IPR029060">
    <property type="entry name" value="PIN-like_dom_sf"/>
</dbReference>
<dbReference type="GO" id="GO:0017108">
    <property type="term" value="F:5'-flap endonuclease activity"/>
    <property type="evidence" value="ECO:0007669"/>
    <property type="project" value="TreeGrafter"/>
</dbReference>
<dbReference type="PANTHER" id="PTHR11081:SF75">
    <property type="entry name" value="ENDONUCLEASE, PUTATIVE (AFU_ORTHOLOGUE AFUA_3G13260)-RELATED"/>
    <property type="match status" value="1"/>
</dbReference>
<dbReference type="EMBL" id="JADNRY010000322">
    <property type="protein sequence ID" value="KAF9059152.1"/>
    <property type="molecule type" value="Genomic_DNA"/>
</dbReference>
<organism evidence="2 3">
    <name type="scientific">Rhodocollybia butyracea</name>
    <dbReference type="NCBI Taxonomy" id="206335"/>
    <lineage>
        <taxon>Eukaryota</taxon>
        <taxon>Fungi</taxon>
        <taxon>Dikarya</taxon>
        <taxon>Basidiomycota</taxon>
        <taxon>Agaricomycotina</taxon>
        <taxon>Agaricomycetes</taxon>
        <taxon>Agaricomycetidae</taxon>
        <taxon>Agaricales</taxon>
        <taxon>Marasmiineae</taxon>
        <taxon>Omphalotaceae</taxon>
        <taxon>Rhodocollybia</taxon>
    </lineage>
</organism>
<name>A0A9P5P9Q1_9AGAR</name>
<dbReference type="Pfam" id="PF00867">
    <property type="entry name" value="XPG_I"/>
    <property type="match status" value="1"/>
</dbReference>
<dbReference type="OrthoDB" id="2148513at2759"/>
<dbReference type="Proteomes" id="UP000772434">
    <property type="component" value="Unassembled WGS sequence"/>
</dbReference>
<evidence type="ECO:0000313" key="3">
    <source>
        <dbReference type="Proteomes" id="UP000772434"/>
    </source>
</evidence>
<dbReference type="InterPro" id="IPR006084">
    <property type="entry name" value="XPG/Rad2"/>
</dbReference>
<accession>A0A9P5P9Q1</accession>
<proteinExistence type="predicted"/>